<dbReference type="PANTHER" id="PTHR45969:SF69">
    <property type="entry name" value="FINGER DOMAIN PROTEIN, PUTATIVE (AFU_ORTHOLOGUE AFUA_3G12190)-RELATED"/>
    <property type="match status" value="1"/>
</dbReference>
<dbReference type="GO" id="GO:0008270">
    <property type="term" value="F:zinc ion binding"/>
    <property type="evidence" value="ECO:0007669"/>
    <property type="project" value="UniProtKB-KW"/>
</dbReference>
<dbReference type="PROSITE" id="PS50089">
    <property type="entry name" value="ZF_RING_2"/>
    <property type="match status" value="1"/>
</dbReference>
<dbReference type="InterPro" id="IPR013083">
    <property type="entry name" value="Znf_RING/FYVE/PHD"/>
</dbReference>
<dbReference type="OrthoDB" id="10587850at2759"/>
<dbReference type="EMBL" id="MU001493">
    <property type="protein sequence ID" value="KAF2450376.1"/>
    <property type="molecule type" value="Genomic_DNA"/>
</dbReference>
<evidence type="ECO:0000256" key="2">
    <source>
        <dbReference type="ARBA" id="ARBA00022771"/>
    </source>
</evidence>
<evidence type="ECO:0000313" key="7">
    <source>
        <dbReference type="Proteomes" id="UP000799764"/>
    </source>
</evidence>
<name>A0A9P4PTY1_9PLEO</name>
<dbReference type="GO" id="GO:0061630">
    <property type="term" value="F:ubiquitin protein ligase activity"/>
    <property type="evidence" value="ECO:0007669"/>
    <property type="project" value="TreeGrafter"/>
</dbReference>
<dbReference type="PANTHER" id="PTHR45969">
    <property type="entry name" value="RING ZINC FINGER PROTEIN-RELATED"/>
    <property type="match status" value="1"/>
</dbReference>
<keyword evidence="1" id="KW-0479">Metal-binding</keyword>
<reference evidence="6" key="1">
    <citation type="journal article" date="2020" name="Stud. Mycol.">
        <title>101 Dothideomycetes genomes: a test case for predicting lifestyles and emergence of pathogens.</title>
        <authorList>
            <person name="Haridas S."/>
            <person name="Albert R."/>
            <person name="Binder M."/>
            <person name="Bloem J."/>
            <person name="Labutti K."/>
            <person name="Salamov A."/>
            <person name="Andreopoulos B."/>
            <person name="Baker S."/>
            <person name="Barry K."/>
            <person name="Bills G."/>
            <person name="Bluhm B."/>
            <person name="Cannon C."/>
            <person name="Castanera R."/>
            <person name="Culley D."/>
            <person name="Daum C."/>
            <person name="Ezra D."/>
            <person name="Gonzalez J."/>
            <person name="Henrissat B."/>
            <person name="Kuo A."/>
            <person name="Liang C."/>
            <person name="Lipzen A."/>
            <person name="Lutzoni F."/>
            <person name="Magnuson J."/>
            <person name="Mondo S."/>
            <person name="Nolan M."/>
            <person name="Ohm R."/>
            <person name="Pangilinan J."/>
            <person name="Park H.-J."/>
            <person name="Ramirez L."/>
            <person name="Alfaro M."/>
            <person name="Sun H."/>
            <person name="Tritt A."/>
            <person name="Yoshinaga Y."/>
            <person name="Zwiers L.-H."/>
            <person name="Turgeon B."/>
            <person name="Goodwin S."/>
            <person name="Spatafora J."/>
            <person name="Crous P."/>
            <person name="Grigoriev I."/>
        </authorList>
    </citation>
    <scope>NUCLEOTIDE SEQUENCE</scope>
    <source>
        <strain evidence="6">CBS 690.94</strain>
    </source>
</reference>
<comment type="caution">
    <text evidence="6">The sequence shown here is derived from an EMBL/GenBank/DDBJ whole genome shotgun (WGS) entry which is preliminary data.</text>
</comment>
<dbReference type="Gene3D" id="3.30.40.10">
    <property type="entry name" value="Zinc/RING finger domain, C3HC4 (zinc finger)"/>
    <property type="match status" value="1"/>
</dbReference>
<dbReference type="InterPro" id="IPR001841">
    <property type="entry name" value="Znf_RING"/>
</dbReference>
<protein>
    <recommendedName>
        <fullName evidence="5">RING-type domain-containing protein</fullName>
    </recommendedName>
</protein>
<keyword evidence="3" id="KW-0862">Zinc</keyword>
<keyword evidence="2 4" id="KW-0863">Zinc-finger</keyword>
<evidence type="ECO:0000256" key="1">
    <source>
        <dbReference type="ARBA" id="ARBA00022723"/>
    </source>
</evidence>
<sequence>MSALPGTFPIPVLSALLGKFTTDHKCMRTIFRLLDEHLVYISLSSSHDEVDWDSVIGADKGVDVREFRSTELSTVQIQEVDIVPHAYVRRPENKVSDGEVLAAWLSTRDSITRALQYQLTTEETLNLCSYAGDLLANRSLERWWIGCASRCFSVGQWDLTPAELLENLVKHVNQPQCHPYYRFDVPFGWVAELMDNPPLVQVFHDLVDRAEPLGGSSVCDTDNVRHILQQVLILAFNTCDAIIICMRDERFCDPYYSVDEWDAEGGLKYRALTAAVEPFQAMIGDPNSEVPLHVRRILAFGNGLSAVCYAVNLIGLHKHMLPGAVSPEDEQWLSSLHESVFSSISKTVEVLANHPRFRHTAVLGRLISEIEQDEQFANRGGLSEDYVAWYCYEFNQNGPRPYDPNSEEDDSDDEMLDATLDDVPLQAVGPRISANSVSDVVTVTAPTIPPADEAQSAENTAESTAENPCYICLDAFASTTDACMQLRNCEHRLHALCLEAWINGVFTSDKGLATVGCPCCRTFVCHARPYEGRPN</sequence>
<evidence type="ECO:0000259" key="5">
    <source>
        <dbReference type="PROSITE" id="PS50089"/>
    </source>
</evidence>
<accession>A0A9P4PTY1</accession>
<gene>
    <name evidence="6" type="ORF">P171DRAFT_516269</name>
</gene>
<dbReference type="Proteomes" id="UP000799764">
    <property type="component" value="Unassembled WGS sequence"/>
</dbReference>
<feature type="domain" description="RING-type" evidence="5">
    <location>
        <begin position="469"/>
        <end position="521"/>
    </location>
</feature>
<dbReference type="SUPFAM" id="SSF57850">
    <property type="entry name" value="RING/U-box"/>
    <property type="match status" value="1"/>
</dbReference>
<organism evidence="6 7">
    <name type="scientific">Karstenula rhodostoma CBS 690.94</name>
    <dbReference type="NCBI Taxonomy" id="1392251"/>
    <lineage>
        <taxon>Eukaryota</taxon>
        <taxon>Fungi</taxon>
        <taxon>Dikarya</taxon>
        <taxon>Ascomycota</taxon>
        <taxon>Pezizomycotina</taxon>
        <taxon>Dothideomycetes</taxon>
        <taxon>Pleosporomycetidae</taxon>
        <taxon>Pleosporales</taxon>
        <taxon>Massarineae</taxon>
        <taxon>Didymosphaeriaceae</taxon>
        <taxon>Karstenula</taxon>
    </lineage>
</organism>
<keyword evidence="7" id="KW-1185">Reference proteome</keyword>
<dbReference type="GO" id="GO:0016567">
    <property type="term" value="P:protein ubiquitination"/>
    <property type="evidence" value="ECO:0007669"/>
    <property type="project" value="TreeGrafter"/>
</dbReference>
<dbReference type="AlphaFoldDB" id="A0A9P4PTY1"/>
<proteinExistence type="predicted"/>
<evidence type="ECO:0000313" key="6">
    <source>
        <dbReference type="EMBL" id="KAF2450376.1"/>
    </source>
</evidence>
<evidence type="ECO:0000256" key="3">
    <source>
        <dbReference type="ARBA" id="ARBA00022833"/>
    </source>
</evidence>
<evidence type="ECO:0000256" key="4">
    <source>
        <dbReference type="PROSITE-ProRule" id="PRU00175"/>
    </source>
</evidence>